<dbReference type="GeneID" id="61186775"/>
<feature type="transmembrane region" description="Helical" evidence="6">
    <location>
        <begin position="15"/>
        <end position="46"/>
    </location>
</feature>
<keyword evidence="5 6" id="KW-0472">Membrane</keyword>
<feature type="transmembrane region" description="Helical" evidence="6">
    <location>
        <begin position="58"/>
        <end position="79"/>
    </location>
</feature>
<evidence type="ECO:0000256" key="4">
    <source>
        <dbReference type="ARBA" id="ARBA00022989"/>
    </source>
</evidence>
<comment type="subcellular location">
    <subcellularLocation>
        <location evidence="1">Membrane</location>
        <topology evidence="1">Multi-pass membrane protein</topology>
    </subcellularLocation>
</comment>
<feature type="transmembrane region" description="Helical" evidence="6">
    <location>
        <begin position="181"/>
        <end position="214"/>
    </location>
</feature>
<dbReference type="Proteomes" id="UP000321332">
    <property type="component" value="Chromosome"/>
</dbReference>
<keyword evidence="3 6" id="KW-0812">Transmembrane</keyword>
<dbReference type="GO" id="GO:0055085">
    <property type="term" value="P:transmembrane transport"/>
    <property type="evidence" value="ECO:0007669"/>
    <property type="project" value="TreeGrafter"/>
</dbReference>
<feature type="transmembrane region" description="Helical" evidence="6">
    <location>
        <begin position="220"/>
        <end position="245"/>
    </location>
</feature>
<evidence type="ECO:0000313" key="8">
    <source>
        <dbReference type="Proteomes" id="UP000321332"/>
    </source>
</evidence>
<evidence type="ECO:0000256" key="5">
    <source>
        <dbReference type="ARBA" id="ARBA00023136"/>
    </source>
</evidence>
<accession>A0AAE6M372</accession>
<keyword evidence="4 6" id="KW-1133">Transmembrane helix</keyword>
<dbReference type="RefSeq" id="WP_014973799.1">
    <property type="nucleotide sequence ID" value="NZ_BPKR01000007.1"/>
</dbReference>
<evidence type="ECO:0000256" key="2">
    <source>
        <dbReference type="ARBA" id="ARBA00009773"/>
    </source>
</evidence>
<organism evidence="7 8">
    <name type="scientific">Leuconostoc carnosum</name>
    <dbReference type="NCBI Taxonomy" id="1252"/>
    <lineage>
        <taxon>Bacteria</taxon>
        <taxon>Bacillati</taxon>
        <taxon>Bacillota</taxon>
        <taxon>Bacilli</taxon>
        <taxon>Lactobacillales</taxon>
        <taxon>Lactobacillaceae</taxon>
        <taxon>Leuconostoc</taxon>
    </lineage>
</organism>
<dbReference type="Pfam" id="PF01594">
    <property type="entry name" value="AI-2E_transport"/>
    <property type="match status" value="1"/>
</dbReference>
<dbReference type="InterPro" id="IPR002549">
    <property type="entry name" value="AI-2E-like"/>
</dbReference>
<gene>
    <name evidence="7" type="ORF">FGL89_03395</name>
</gene>
<dbReference type="EMBL" id="CP042374">
    <property type="protein sequence ID" value="QEA33259.1"/>
    <property type="molecule type" value="Genomic_DNA"/>
</dbReference>
<protein>
    <submittedName>
        <fullName evidence="7">AI-2E family transporter</fullName>
    </submittedName>
</protein>
<evidence type="ECO:0000256" key="6">
    <source>
        <dbReference type="SAM" id="Phobius"/>
    </source>
</evidence>
<sequence>MNLLSSLKQKVLYRYFVLIVIVLLIFCLKQFMPLLLLTIIFSYLALQAAKHLERLLKLSRSLSIALVYMLFIVVVILAAKHGATTVINQIDSMIKLVTHLDWQSTGLLQDVYKNIQPYTDSLNTHQLISQGFSQLNQVGHVLYELILALLFSFIFSMTYPQLRIWAKNFLNSPFKKFFGEFYIIIHRFILILGQLFQVQLLICVINTLIMVVVLTFLQFPYLLGFTILIFILGLIPVFGVIISLIPLTITAFMIGNWHTVITILVTVLLVHLFESYFLHPHFMSNKTHMPILVILLNLIIMEKLFGVWGLIVGLPILTFLLDFFHIQKFNRK</sequence>
<comment type="similarity">
    <text evidence="2">Belongs to the autoinducer-2 exporter (AI-2E) (TC 2.A.86) family.</text>
</comment>
<feature type="transmembrane region" description="Helical" evidence="6">
    <location>
        <begin position="141"/>
        <end position="160"/>
    </location>
</feature>
<dbReference type="OMA" id="HPRLMAG"/>
<feature type="transmembrane region" description="Helical" evidence="6">
    <location>
        <begin position="257"/>
        <end position="279"/>
    </location>
</feature>
<evidence type="ECO:0000256" key="1">
    <source>
        <dbReference type="ARBA" id="ARBA00004141"/>
    </source>
</evidence>
<evidence type="ECO:0000256" key="3">
    <source>
        <dbReference type="ARBA" id="ARBA00022692"/>
    </source>
</evidence>
<dbReference type="PANTHER" id="PTHR21716">
    <property type="entry name" value="TRANSMEMBRANE PROTEIN"/>
    <property type="match status" value="1"/>
</dbReference>
<proteinExistence type="inferred from homology"/>
<evidence type="ECO:0000313" key="7">
    <source>
        <dbReference type="EMBL" id="QEA33259.1"/>
    </source>
</evidence>
<reference evidence="7 8" key="1">
    <citation type="submission" date="2019-06" db="EMBL/GenBank/DDBJ databases">
        <title>Genome analyses of bacteria isolated from kimchi.</title>
        <authorList>
            <person name="Lee S."/>
            <person name="Ahn S."/>
            <person name="Roh S."/>
        </authorList>
    </citation>
    <scope>NUCLEOTIDE SEQUENCE [LARGE SCALE GENOMIC DNA]</scope>
    <source>
        <strain evidence="7 8">CBA3620</strain>
    </source>
</reference>
<dbReference type="PANTHER" id="PTHR21716:SF62">
    <property type="entry name" value="TRANSPORT PROTEIN YDBI-RELATED"/>
    <property type="match status" value="1"/>
</dbReference>
<feature type="transmembrane region" description="Helical" evidence="6">
    <location>
        <begin position="291"/>
        <end position="324"/>
    </location>
</feature>
<dbReference type="AlphaFoldDB" id="A0AAE6M372"/>
<name>A0AAE6M372_LEUCA</name>
<dbReference type="GO" id="GO:0016020">
    <property type="term" value="C:membrane"/>
    <property type="evidence" value="ECO:0007669"/>
    <property type="project" value="UniProtKB-SubCell"/>
</dbReference>